<dbReference type="SUPFAM" id="SSF88946">
    <property type="entry name" value="Sigma2 domain of RNA polymerase sigma factors"/>
    <property type="match status" value="1"/>
</dbReference>
<sequence>MNEKNLETSAGSSLSAEVFEAHRPHLRAVAYRMLGSLAEAEDAVQETWLRASAADTSEVANTGGWLTTIATRTCLNVLRSRATRREEELETAYGADRPDSRPSPEQEVEAADAVGIALLVVLDTLTPDERLAFVLHDLFAIPFDEIAATLERTPASARQLASRARRRVRGTTPAAPDSSRQQQAVTAFLAATRTGDFEALVALLHPDVVLTADPAVIPTPEPVVVLGAHTVAKGAMAATGRAQFTGPALLDGALGLAMAPNGRLRLVLTFTVEPDSGLITAVEVIAEPQRLAALELAVA</sequence>
<dbReference type="Gene3D" id="1.10.10.10">
    <property type="entry name" value="Winged helix-like DNA-binding domain superfamily/Winged helix DNA-binding domain"/>
    <property type="match status" value="1"/>
</dbReference>
<reference evidence="9 10" key="1">
    <citation type="submission" date="2024-10" db="EMBL/GenBank/DDBJ databases">
        <title>The Natural Products Discovery Center: Release of the First 8490 Sequenced Strains for Exploring Actinobacteria Biosynthetic Diversity.</title>
        <authorList>
            <person name="Kalkreuter E."/>
            <person name="Kautsar S.A."/>
            <person name="Yang D."/>
            <person name="Bader C.D."/>
            <person name="Teijaro C.N."/>
            <person name="Fluegel L."/>
            <person name="Davis C.M."/>
            <person name="Simpson J.R."/>
            <person name="Lauterbach L."/>
            <person name="Steele A.D."/>
            <person name="Gui C."/>
            <person name="Meng S."/>
            <person name="Li G."/>
            <person name="Viehrig K."/>
            <person name="Ye F."/>
            <person name="Su P."/>
            <person name="Kiefer A.F."/>
            <person name="Nichols A."/>
            <person name="Cepeda A.J."/>
            <person name="Yan W."/>
            <person name="Fan B."/>
            <person name="Jiang Y."/>
            <person name="Adhikari A."/>
            <person name="Zheng C.-J."/>
            <person name="Schuster L."/>
            <person name="Cowan T.M."/>
            <person name="Smanski M.J."/>
            <person name="Chevrette M.G."/>
            <person name="De Carvalho L.P.S."/>
            <person name="Shen B."/>
        </authorList>
    </citation>
    <scope>NUCLEOTIDE SEQUENCE [LARGE SCALE GENOMIC DNA]</scope>
    <source>
        <strain evidence="9 10">NPDC017990</strain>
    </source>
</reference>
<dbReference type="Proteomes" id="UP001610818">
    <property type="component" value="Unassembled WGS sequence"/>
</dbReference>
<name>A0ABW7R2Y7_9ACTN</name>
<evidence type="ECO:0000256" key="1">
    <source>
        <dbReference type="ARBA" id="ARBA00010641"/>
    </source>
</evidence>
<feature type="region of interest" description="Disordered" evidence="6">
    <location>
        <begin position="158"/>
        <end position="181"/>
    </location>
</feature>
<comment type="subunit">
    <text evidence="2">Interacts transiently with the RNA polymerase catalytic core formed by RpoA, RpoB, RpoC and RpoZ (2 alpha, 1 beta, 1 beta' and 1 omega subunit) to form the RNA polymerase holoenzyme that can initiate transcription.</text>
</comment>
<dbReference type="SUPFAM" id="SSF88659">
    <property type="entry name" value="Sigma3 and sigma4 domains of RNA polymerase sigma factors"/>
    <property type="match status" value="1"/>
</dbReference>
<evidence type="ECO:0000256" key="5">
    <source>
        <dbReference type="ARBA" id="ARBA00023163"/>
    </source>
</evidence>
<feature type="domain" description="RNA polymerase sigma factor 70 region 4 type 2" evidence="8">
    <location>
        <begin position="117"/>
        <end position="167"/>
    </location>
</feature>
<comment type="caution">
    <text evidence="9">The sequence shown here is derived from an EMBL/GenBank/DDBJ whole genome shotgun (WGS) entry which is preliminary data.</text>
</comment>
<dbReference type="Gene3D" id="3.10.450.50">
    <property type="match status" value="1"/>
</dbReference>
<keyword evidence="3" id="KW-0805">Transcription regulation</keyword>
<dbReference type="InterPro" id="IPR036388">
    <property type="entry name" value="WH-like_DNA-bd_sf"/>
</dbReference>
<keyword evidence="10" id="KW-1185">Reference proteome</keyword>
<dbReference type="InterPro" id="IPR014284">
    <property type="entry name" value="RNA_pol_sigma-70_dom"/>
</dbReference>
<dbReference type="Pfam" id="PF04542">
    <property type="entry name" value="Sigma70_r2"/>
    <property type="match status" value="1"/>
</dbReference>
<dbReference type="SUPFAM" id="SSF54427">
    <property type="entry name" value="NTF2-like"/>
    <property type="match status" value="1"/>
</dbReference>
<keyword evidence="5" id="KW-0804">Transcription</keyword>
<feature type="region of interest" description="Disordered" evidence="6">
    <location>
        <begin position="86"/>
        <end position="108"/>
    </location>
</feature>
<feature type="domain" description="RNA polymerase sigma-70 region 2" evidence="7">
    <location>
        <begin position="19"/>
        <end position="82"/>
    </location>
</feature>
<evidence type="ECO:0000313" key="10">
    <source>
        <dbReference type="Proteomes" id="UP001610818"/>
    </source>
</evidence>
<keyword evidence="4" id="KW-0731">Sigma factor</keyword>
<dbReference type="InterPro" id="IPR013325">
    <property type="entry name" value="RNA_pol_sigma_r2"/>
</dbReference>
<dbReference type="NCBIfam" id="TIGR02937">
    <property type="entry name" value="sigma70-ECF"/>
    <property type="match status" value="1"/>
</dbReference>
<dbReference type="InterPro" id="IPR013324">
    <property type="entry name" value="RNA_pol_sigma_r3/r4-like"/>
</dbReference>
<evidence type="ECO:0000256" key="3">
    <source>
        <dbReference type="ARBA" id="ARBA00023015"/>
    </source>
</evidence>
<dbReference type="InterPro" id="IPR032710">
    <property type="entry name" value="NTF2-like_dom_sf"/>
</dbReference>
<dbReference type="InterPro" id="IPR052704">
    <property type="entry name" value="ECF_Sigma-70_Domain"/>
</dbReference>
<accession>A0ABW7R2Y7</accession>
<evidence type="ECO:0000259" key="8">
    <source>
        <dbReference type="Pfam" id="PF08281"/>
    </source>
</evidence>
<dbReference type="PANTHER" id="PTHR30173">
    <property type="entry name" value="SIGMA 19 FACTOR"/>
    <property type="match status" value="1"/>
</dbReference>
<evidence type="ECO:0000256" key="2">
    <source>
        <dbReference type="ARBA" id="ARBA00011344"/>
    </source>
</evidence>
<evidence type="ECO:0000256" key="4">
    <source>
        <dbReference type="ARBA" id="ARBA00023082"/>
    </source>
</evidence>
<dbReference type="InterPro" id="IPR013249">
    <property type="entry name" value="RNA_pol_sigma70_r4_t2"/>
</dbReference>
<comment type="similarity">
    <text evidence="1">Belongs to the sigma-70 factor family. ECF subfamily.</text>
</comment>
<dbReference type="PANTHER" id="PTHR30173:SF43">
    <property type="entry name" value="ECF RNA POLYMERASE SIGMA FACTOR SIGI-RELATED"/>
    <property type="match status" value="1"/>
</dbReference>
<evidence type="ECO:0000256" key="6">
    <source>
        <dbReference type="SAM" id="MobiDB-lite"/>
    </source>
</evidence>
<gene>
    <name evidence="9" type="ORF">ACH4F9_42310</name>
</gene>
<evidence type="ECO:0000259" key="7">
    <source>
        <dbReference type="Pfam" id="PF04542"/>
    </source>
</evidence>
<dbReference type="RefSeq" id="WP_397718638.1">
    <property type="nucleotide sequence ID" value="NZ_JBIRGN010000013.1"/>
</dbReference>
<evidence type="ECO:0000313" key="9">
    <source>
        <dbReference type="EMBL" id="MFH8551633.1"/>
    </source>
</evidence>
<protein>
    <submittedName>
        <fullName evidence="9">Sigma-70 family RNA polymerase sigma factor</fullName>
    </submittedName>
</protein>
<dbReference type="Pfam" id="PF08281">
    <property type="entry name" value="Sigma70_r4_2"/>
    <property type="match status" value="1"/>
</dbReference>
<organism evidence="9 10">
    <name type="scientific">Streptomyces longisporoflavus</name>
    <dbReference type="NCBI Taxonomy" id="28044"/>
    <lineage>
        <taxon>Bacteria</taxon>
        <taxon>Bacillati</taxon>
        <taxon>Actinomycetota</taxon>
        <taxon>Actinomycetes</taxon>
        <taxon>Kitasatosporales</taxon>
        <taxon>Streptomycetaceae</taxon>
        <taxon>Streptomyces</taxon>
    </lineage>
</organism>
<dbReference type="InterPro" id="IPR007627">
    <property type="entry name" value="RNA_pol_sigma70_r2"/>
</dbReference>
<dbReference type="EMBL" id="JBIRGQ010000013">
    <property type="protein sequence ID" value="MFH8551633.1"/>
    <property type="molecule type" value="Genomic_DNA"/>
</dbReference>
<dbReference type="Gene3D" id="1.10.1740.10">
    <property type="match status" value="1"/>
</dbReference>
<proteinExistence type="inferred from homology"/>